<dbReference type="KEGG" id="mdx:BTO20_37830"/>
<accession>A0A1Y0CGX3</accession>
<dbReference type="Proteomes" id="UP000195331">
    <property type="component" value="Plasmid unnamed2"/>
</dbReference>
<feature type="transmembrane region" description="Helical" evidence="2">
    <location>
        <begin position="20"/>
        <end position="41"/>
    </location>
</feature>
<sequence length="105" mass="11658">MKFVVYLLMWLLLDPIRQVGGVKVAGLFLMGMVGLGVHLLVRRKDHSNSGLQDHYYRDPGDVAPVVYVVAPTQCPLHVDSGTATLHPARQPQRQQSGSLRWGPDQ</sequence>
<keyword evidence="2" id="KW-0812">Transmembrane</keyword>
<evidence type="ECO:0000256" key="2">
    <source>
        <dbReference type="SAM" id="Phobius"/>
    </source>
</evidence>
<evidence type="ECO:0000256" key="1">
    <source>
        <dbReference type="SAM" id="MobiDB-lite"/>
    </source>
</evidence>
<evidence type="ECO:0000313" key="3">
    <source>
        <dbReference type="EMBL" id="ART74382.1"/>
    </source>
</evidence>
<keyword evidence="4" id="KW-1185">Reference proteome</keyword>
<protein>
    <submittedName>
        <fullName evidence="3">Uncharacterized protein</fullName>
    </submittedName>
</protein>
<dbReference type="EMBL" id="CP020811">
    <property type="protein sequence ID" value="ART74382.1"/>
    <property type="molecule type" value="Genomic_DNA"/>
</dbReference>
<reference evidence="3 4" key="1">
    <citation type="submission" date="2017-04" db="EMBL/GenBank/DDBJ databases">
        <title>Whole Genome Sequence of 1,4-Dioxane Degrading Bacterium Mycobacterium dioxanotrophicus PH-06.</title>
        <authorList>
            <person name="He Y."/>
        </authorList>
    </citation>
    <scope>NUCLEOTIDE SEQUENCE [LARGE SCALE GENOMIC DNA]</scope>
    <source>
        <strain evidence="3 4">PH-06</strain>
        <plasmid evidence="3 4">unnamed2</plasmid>
    </source>
</reference>
<proteinExistence type="predicted"/>
<gene>
    <name evidence="3" type="ORF">BTO20_37830</name>
</gene>
<dbReference type="RefSeq" id="WP_087083659.1">
    <property type="nucleotide sequence ID" value="NZ_CP020811.1"/>
</dbReference>
<dbReference type="AlphaFoldDB" id="A0A1Y0CGX3"/>
<evidence type="ECO:0000313" key="4">
    <source>
        <dbReference type="Proteomes" id="UP000195331"/>
    </source>
</evidence>
<name>A0A1Y0CGX3_9MYCO</name>
<geneLocation type="plasmid" evidence="3 4">
    <name>unnamed2</name>
</geneLocation>
<keyword evidence="3" id="KW-0614">Plasmid</keyword>
<feature type="region of interest" description="Disordered" evidence="1">
    <location>
        <begin position="80"/>
        <end position="105"/>
    </location>
</feature>
<keyword evidence="2" id="KW-1133">Transmembrane helix</keyword>
<organism evidence="3 4">
    <name type="scientific">Mycobacterium dioxanotrophicus</name>
    <dbReference type="NCBI Taxonomy" id="482462"/>
    <lineage>
        <taxon>Bacteria</taxon>
        <taxon>Bacillati</taxon>
        <taxon>Actinomycetota</taxon>
        <taxon>Actinomycetes</taxon>
        <taxon>Mycobacteriales</taxon>
        <taxon>Mycobacteriaceae</taxon>
        <taxon>Mycobacterium</taxon>
    </lineage>
</organism>
<keyword evidence="2" id="KW-0472">Membrane</keyword>